<organism evidence="1">
    <name type="scientific">Echinostoma caproni</name>
    <dbReference type="NCBI Taxonomy" id="27848"/>
    <lineage>
        <taxon>Eukaryota</taxon>
        <taxon>Metazoa</taxon>
        <taxon>Spiralia</taxon>
        <taxon>Lophotrochozoa</taxon>
        <taxon>Platyhelminthes</taxon>
        <taxon>Trematoda</taxon>
        <taxon>Digenea</taxon>
        <taxon>Plagiorchiida</taxon>
        <taxon>Echinostomata</taxon>
        <taxon>Echinostomatoidea</taxon>
        <taxon>Echinostomatidae</taxon>
        <taxon>Echinostoma</taxon>
    </lineage>
</organism>
<name>A0A183BGY9_9TREM</name>
<dbReference type="WBParaSite" id="ECPE_0001852401-mRNA-1">
    <property type="protein sequence ID" value="ECPE_0001852401-mRNA-1"/>
    <property type="gene ID" value="ECPE_0001852401"/>
</dbReference>
<sequence length="57" mass="6212">LVTALGALLSGRAWAAYDLNLESNQSLDFENLKAALVAEFSKEGDREKAMNQITVPM</sequence>
<proteinExistence type="predicted"/>
<reference evidence="1" key="1">
    <citation type="submission" date="2016-06" db="UniProtKB">
        <authorList>
            <consortium name="WormBaseParasite"/>
        </authorList>
    </citation>
    <scope>IDENTIFICATION</scope>
</reference>
<evidence type="ECO:0000313" key="1">
    <source>
        <dbReference type="WBParaSite" id="ECPE_0001852401-mRNA-1"/>
    </source>
</evidence>
<dbReference type="AlphaFoldDB" id="A0A183BGY9"/>
<protein>
    <submittedName>
        <fullName evidence="1">SERPIN domain-containing protein</fullName>
    </submittedName>
</protein>
<accession>A0A183BGY9</accession>